<dbReference type="SUPFAM" id="SSF48452">
    <property type="entry name" value="TPR-like"/>
    <property type="match status" value="1"/>
</dbReference>
<organism evidence="2 3">
    <name type="scientific">Blastopirellula retiformator</name>
    <dbReference type="NCBI Taxonomy" id="2527970"/>
    <lineage>
        <taxon>Bacteria</taxon>
        <taxon>Pseudomonadati</taxon>
        <taxon>Planctomycetota</taxon>
        <taxon>Planctomycetia</taxon>
        <taxon>Pirellulales</taxon>
        <taxon>Pirellulaceae</taxon>
        <taxon>Blastopirellula</taxon>
    </lineage>
</organism>
<sequence length="399" mass="43905">MCSNPMGGSRKSGSRILWLLILASILIASPMAIQAQELRGTPNGKYNNNPTFGSFGTGSSSRHHSHSGHNSNNWNRGGNWNRGWSGGGSWNRGWNRGWAGPGYWPGGGGIYSFYGGYYPAYGGITPGYGWSPNYYQSTVYASNYWNPYGVYYRPSDQYTEYYLPPYEPAELRWGPQALKQFYGLPRTFAMEPLLSGNLADLPNPTYPTLTPELLRVALGETKPAGMPEPSQPAARERASRYVGFGDRLFKEQRFHEAMAKYRDAVAAAPDLAAPQFRLGLGYVATGRMEQGAEAFERGMQLQPQYIFTTNFNLEELYAGNPLAKNALLEGMARKTLNDPTNADNLFDVGIVLYLDGQHATARKYFSAARMRLAGADDSHLVPFLAQPGQDAAAPGGLNL</sequence>
<evidence type="ECO:0000313" key="3">
    <source>
        <dbReference type="Proteomes" id="UP000318878"/>
    </source>
</evidence>
<evidence type="ECO:0000313" key="2">
    <source>
        <dbReference type="EMBL" id="TWT31681.1"/>
    </source>
</evidence>
<keyword evidence="1" id="KW-0802">TPR repeat</keyword>
<feature type="repeat" description="TPR" evidence="1">
    <location>
        <begin position="238"/>
        <end position="271"/>
    </location>
</feature>
<dbReference type="Gene3D" id="1.25.40.10">
    <property type="entry name" value="Tetratricopeptide repeat domain"/>
    <property type="match status" value="1"/>
</dbReference>
<proteinExistence type="predicted"/>
<dbReference type="PROSITE" id="PS50005">
    <property type="entry name" value="TPR"/>
    <property type="match status" value="2"/>
</dbReference>
<name>A0A5C5UZP6_9BACT</name>
<accession>A0A5C5UZP6</accession>
<dbReference type="EMBL" id="SJPF01000004">
    <property type="protein sequence ID" value="TWT31681.1"/>
    <property type="molecule type" value="Genomic_DNA"/>
</dbReference>
<keyword evidence="3" id="KW-1185">Reference proteome</keyword>
<gene>
    <name evidence="2" type="ORF">Enr8_36050</name>
</gene>
<dbReference type="InterPro" id="IPR019734">
    <property type="entry name" value="TPR_rpt"/>
</dbReference>
<protein>
    <submittedName>
        <fullName evidence="2">Tetratricopeptide repeat protein</fullName>
    </submittedName>
</protein>
<dbReference type="AlphaFoldDB" id="A0A5C5UZP6"/>
<dbReference type="Proteomes" id="UP000318878">
    <property type="component" value="Unassembled WGS sequence"/>
</dbReference>
<feature type="repeat" description="TPR" evidence="1">
    <location>
        <begin position="272"/>
        <end position="305"/>
    </location>
</feature>
<dbReference type="InterPro" id="IPR011990">
    <property type="entry name" value="TPR-like_helical_dom_sf"/>
</dbReference>
<comment type="caution">
    <text evidence="2">The sequence shown here is derived from an EMBL/GenBank/DDBJ whole genome shotgun (WGS) entry which is preliminary data.</text>
</comment>
<reference evidence="2 3" key="1">
    <citation type="submission" date="2019-02" db="EMBL/GenBank/DDBJ databases">
        <title>Deep-cultivation of Planctomycetes and their phenomic and genomic characterization uncovers novel biology.</title>
        <authorList>
            <person name="Wiegand S."/>
            <person name="Jogler M."/>
            <person name="Boedeker C."/>
            <person name="Pinto D."/>
            <person name="Vollmers J."/>
            <person name="Rivas-Marin E."/>
            <person name="Kohn T."/>
            <person name="Peeters S.H."/>
            <person name="Heuer A."/>
            <person name="Rast P."/>
            <person name="Oberbeckmann S."/>
            <person name="Bunk B."/>
            <person name="Jeske O."/>
            <person name="Meyerdierks A."/>
            <person name="Storesund J.E."/>
            <person name="Kallscheuer N."/>
            <person name="Luecker S."/>
            <person name="Lage O.M."/>
            <person name="Pohl T."/>
            <person name="Merkel B.J."/>
            <person name="Hornburger P."/>
            <person name="Mueller R.-W."/>
            <person name="Bruemmer F."/>
            <person name="Labrenz M."/>
            <person name="Spormann A.M."/>
            <person name="Op Den Camp H."/>
            <person name="Overmann J."/>
            <person name="Amann R."/>
            <person name="Jetten M.S.M."/>
            <person name="Mascher T."/>
            <person name="Medema M.H."/>
            <person name="Devos D.P."/>
            <person name="Kaster A.-K."/>
            <person name="Ovreas L."/>
            <person name="Rohde M."/>
            <person name="Galperin M.Y."/>
            <person name="Jogler C."/>
        </authorList>
    </citation>
    <scope>NUCLEOTIDE SEQUENCE [LARGE SCALE GENOMIC DNA]</scope>
    <source>
        <strain evidence="2 3">Enr8</strain>
    </source>
</reference>
<evidence type="ECO:0000256" key="1">
    <source>
        <dbReference type="PROSITE-ProRule" id="PRU00339"/>
    </source>
</evidence>